<dbReference type="Proteomes" id="UP000269493">
    <property type="component" value="Unassembled WGS sequence"/>
</dbReference>
<dbReference type="GeneID" id="92928389"/>
<evidence type="ECO:0000313" key="1">
    <source>
        <dbReference type="EMBL" id="RKT59912.1"/>
    </source>
</evidence>
<organism evidence="1 2">
    <name type="scientific">Coprobacter fastidiosus NSB1 = JCM 33896</name>
    <dbReference type="NCBI Taxonomy" id="1349822"/>
    <lineage>
        <taxon>Bacteria</taxon>
        <taxon>Pseudomonadati</taxon>
        <taxon>Bacteroidota</taxon>
        <taxon>Bacteroidia</taxon>
        <taxon>Bacteroidales</taxon>
        <taxon>Barnesiellaceae</taxon>
        <taxon>Coprobacter</taxon>
    </lineage>
</organism>
<gene>
    <name evidence="1" type="ORF">BC742_0838</name>
</gene>
<comment type="caution">
    <text evidence="1">The sequence shown here is derived from an EMBL/GenBank/DDBJ whole genome shotgun (WGS) entry which is preliminary data.</text>
</comment>
<sequence length="201" mass="24110">MDMDWINIMGKFDYKNICVQIKVRENLTDQRFVEFTKEWGFTEKDFDAFLDTIEGGACNERARKIIEFFVEYEGGFILPDKYNGYEPIKKIFNKDDISDPVAWLSFPAGSLYLRKRYKFDVEIVNEYWAIIFSEGIAEKPVRVLPEYMGVITFWFSKQRKIDMEFLKRLLKDFCEYLNTDYGVIFDQETHEVLFDLFEKEK</sequence>
<dbReference type="RefSeq" id="WP_022601733.1">
    <property type="nucleotide sequence ID" value="NZ_KI440808.1"/>
</dbReference>
<proteinExistence type="predicted"/>
<dbReference type="AlphaFoldDB" id="A0A495WE02"/>
<protein>
    <submittedName>
        <fullName evidence="1">Uncharacterized protein</fullName>
    </submittedName>
</protein>
<dbReference type="EMBL" id="RBXN01000002">
    <property type="protein sequence ID" value="RKT59912.1"/>
    <property type="molecule type" value="Genomic_DNA"/>
</dbReference>
<evidence type="ECO:0000313" key="2">
    <source>
        <dbReference type="Proteomes" id="UP000269493"/>
    </source>
</evidence>
<keyword evidence="2" id="KW-1185">Reference proteome</keyword>
<reference evidence="1 2" key="1">
    <citation type="submission" date="2018-10" db="EMBL/GenBank/DDBJ databases">
        <title>Genomic Encyclopedia of Archaeal and Bacterial Type Strains, Phase II (KMG-II): from individual species to whole genera.</title>
        <authorList>
            <person name="Goeker M."/>
        </authorList>
    </citation>
    <scope>NUCLEOTIDE SEQUENCE [LARGE SCALE GENOMIC DNA]</scope>
    <source>
        <strain evidence="1 2">NSB1</strain>
    </source>
</reference>
<name>A0A495WE02_9BACT</name>
<accession>A0A495WE02</accession>
<dbReference type="OrthoDB" id="1106640at2"/>